<sequence length="218" mass="23098">MKAAAVVAVASVVASASAFVQAPGRSLANVARSSSSLKMSAEDSTGVTKPLGYWDPAGFTNSGDEEAFNRRRAVEIKHGRIAMLATVGYLVPDLFRFPGYISPSNNLKFSDIPNGLGALKAVPPLGIVQIVLFVGFLELFVWQQKPENAPGDIGGKGWVRYSDPAIKEDKLNKELNNGRLAMFGIMGMMVGEGVTGQTPIQQLISGHLSPFGDGQGAF</sequence>
<keyword evidence="7" id="KW-0934">Plastid</keyword>
<dbReference type="Proteomes" id="UP000664859">
    <property type="component" value="Unassembled WGS sequence"/>
</dbReference>
<keyword evidence="9" id="KW-0148">Chlorophyll</keyword>
<comment type="similarity">
    <text evidence="3">Belongs to the fucoxanthin chlorophyll protein family.</text>
</comment>
<feature type="binding site" description="axial binding residue" evidence="9">
    <location>
        <position position="138"/>
    </location>
    <ligand>
        <name>chlorophyll b</name>
        <dbReference type="ChEBI" id="CHEBI:61721"/>
        <label>1</label>
    </ligand>
    <ligandPart>
        <name>Mg</name>
        <dbReference type="ChEBI" id="CHEBI:25107"/>
    </ligandPart>
</feature>
<dbReference type="OrthoDB" id="423598at2759"/>
<keyword evidence="8" id="KW-0437">Light-harvesting polypeptide</keyword>
<dbReference type="InterPro" id="IPR022796">
    <property type="entry name" value="Chloroa_b-bind"/>
</dbReference>
<dbReference type="Pfam" id="PF00504">
    <property type="entry name" value="Chloroa_b-bind"/>
    <property type="match status" value="1"/>
</dbReference>
<dbReference type="GO" id="GO:0016020">
    <property type="term" value="C:membrane"/>
    <property type="evidence" value="ECO:0007669"/>
    <property type="project" value="InterPro"/>
</dbReference>
<reference evidence="11" key="1">
    <citation type="submission" date="2021-02" db="EMBL/GenBank/DDBJ databases">
        <title>First Annotated Genome of the Yellow-green Alga Tribonema minus.</title>
        <authorList>
            <person name="Mahan K.M."/>
        </authorList>
    </citation>
    <scope>NUCLEOTIDE SEQUENCE</scope>
    <source>
        <strain evidence="11">UTEX B ZZ1240</strain>
    </source>
</reference>
<evidence type="ECO:0000256" key="2">
    <source>
        <dbReference type="ARBA" id="ARBA00004229"/>
    </source>
</evidence>
<name>A0A836CFF8_9STRA</name>
<evidence type="ECO:0000256" key="4">
    <source>
        <dbReference type="ARBA" id="ARBA00011623"/>
    </source>
</evidence>
<evidence type="ECO:0000256" key="9">
    <source>
        <dbReference type="PIRSR" id="PIRSR601344-1"/>
    </source>
</evidence>
<feature type="binding site" evidence="9">
    <location>
        <position position="75"/>
    </location>
    <ligand>
        <name>chlorophyll a</name>
        <dbReference type="ChEBI" id="CHEBI:58416"/>
        <label>1</label>
    </ligand>
</feature>
<feature type="binding site" evidence="9">
    <location>
        <position position="173"/>
    </location>
    <ligand>
        <name>chlorophyll a</name>
        <dbReference type="ChEBI" id="CHEBI:58416"/>
        <label>1</label>
    </ligand>
</feature>
<evidence type="ECO:0000256" key="7">
    <source>
        <dbReference type="ARBA" id="ARBA00022640"/>
    </source>
</evidence>
<comment type="function">
    <text evidence="1">The light-harvesting complex (LHC) functions as a light receptor, it captures and delivers excitation energy to photosystems with which it is closely associated. Energy is transferred from the carotenoid and chlorophyll C (or B) to chlorophyll A and the photosynthetic reaction centers where it is used to synthesize ATP and reducing power.</text>
</comment>
<dbReference type="PANTHER" id="PTHR21649">
    <property type="entry name" value="CHLOROPHYLL A/B BINDING PROTEIN"/>
    <property type="match status" value="1"/>
</dbReference>
<comment type="subcellular location">
    <subcellularLocation>
        <location evidence="2">Plastid</location>
        <location evidence="2">Chloroplast</location>
    </subcellularLocation>
</comment>
<comment type="subunit">
    <text evidence="4">The LHC complex of chromophytic algae is composed of fucoxanthin, chlorophyll A and C bound non-covalently by fucoxanthin chlorophyll proteins (FCPs). The ratio of pigments in this LHC is; fucoxanthin: chlorophyll C: chlorophyll A; (0.6-1): (0.1-0.3): (1).</text>
</comment>
<evidence type="ECO:0000256" key="3">
    <source>
        <dbReference type="ARBA" id="ARBA00005933"/>
    </source>
</evidence>
<keyword evidence="6" id="KW-0602">Photosynthesis</keyword>
<keyword evidence="10" id="KW-0732">Signal</keyword>
<gene>
    <name evidence="11" type="ORF">JKP88DRAFT_268999</name>
</gene>
<comment type="caution">
    <text evidence="11">The sequence shown here is derived from an EMBL/GenBank/DDBJ whole genome shotgun (WGS) entry which is preliminary data.</text>
</comment>
<evidence type="ECO:0000256" key="10">
    <source>
        <dbReference type="SAM" id="SignalP"/>
    </source>
</evidence>
<feature type="binding site" description="axial binding residue" evidence="9">
    <location>
        <position position="80"/>
    </location>
    <ligand>
        <name>chlorophyll b</name>
        <dbReference type="ChEBI" id="CHEBI:61721"/>
        <label>1</label>
    </ligand>
    <ligandPart>
        <name>Mg</name>
        <dbReference type="ChEBI" id="CHEBI:25107"/>
    </ligandPart>
</feature>
<evidence type="ECO:0000313" key="11">
    <source>
        <dbReference type="EMBL" id="KAG5183233.1"/>
    </source>
</evidence>
<evidence type="ECO:0000256" key="8">
    <source>
        <dbReference type="ARBA" id="ARBA00023243"/>
    </source>
</evidence>
<feature type="binding site" evidence="9">
    <location>
        <position position="174"/>
    </location>
    <ligand>
        <name>chlorophyll a</name>
        <dbReference type="ChEBI" id="CHEBI:58416"/>
        <label>1</label>
    </ligand>
</feature>
<evidence type="ECO:0000256" key="6">
    <source>
        <dbReference type="ARBA" id="ARBA00022531"/>
    </source>
</evidence>
<evidence type="ECO:0000313" key="12">
    <source>
        <dbReference type="Proteomes" id="UP000664859"/>
    </source>
</evidence>
<dbReference type="Gene3D" id="1.10.3460.10">
    <property type="entry name" value="Chlorophyll a/b binding protein domain"/>
    <property type="match status" value="1"/>
</dbReference>
<dbReference type="EMBL" id="JAFCMP010000223">
    <property type="protein sequence ID" value="KAG5183233.1"/>
    <property type="molecule type" value="Genomic_DNA"/>
</dbReference>
<keyword evidence="5" id="KW-0150">Chloroplast</keyword>
<feature type="signal peptide" evidence="10">
    <location>
        <begin position="1"/>
        <end position="18"/>
    </location>
</feature>
<organism evidence="11 12">
    <name type="scientific">Tribonema minus</name>
    <dbReference type="NCBI Taxonomy" id="303371"/>
    <lineage>
        <taxon>Eukaryota</taxon>
        <taxon>Sar</taxon>
        <taxon>Stramenopiles</taxon>
        <taxon>Ochrophyta</taxon>
        <taxon>PX clade</taxon>
        <taxon>Xanthophyceae</taxon>
        <taxon>Tribonematales</taxon>
        <taxon>Tribonemataceae</taxon>
        <taxon>Tribonema</taxon>
    </lineage>
</organism>
<feature type="binding site" evidence="9">
    <location>
        <position position="177"/>
    </location>
    <ligand>
        <name>chlorophyll a</name>
        <dbReference type="ChEBI" id="CHEBI:58416"/>
        <label>1</label>
    </ligand>
</feature>
<dbReference type="SUPFAM" id="SSF103511">
    <property type="entry name" value="Chlorophyll a-b binding protein"/>
    <property type="match status" value="1"/>
</dbReference>
<feature type="binding site" evidence="9">
    <location>
        <position position="179"/>
    </location>
    <ligand>
        <name>chlorophyll a</name>
        <dbReference type="ChEBI" id="CHEBI:58416"/>
        <label>1</label>
    </ligand>
</feature>
<dbReference type="GO" id="GO:0030076">
    <property type="term" value="C:light-harvesting complex"/>
    <property type="evidence" value="ECO:0007669"/>
    <property type="project" value="UniProtKB-KW"/>
</dbReference>
<dbReference type="GO" id="GO:0016168">
    <property type="term" value="F:chlorophyll binding"/>
    <property type="evidence" value="ECO:0007669"/>
    <property type="project" value="UniProtKB-KW"/>
</dbReference>
<keyword evidence="12" id="KW-1185">Reference proteome</keyword>
<protein>
    <submittedName>
        <fullName evidence="11">Chlorophyll a/c-binding protein Giraudyopsis stellifer</fullName>
    </submittedName>
</protein>
<evidence type="ECO:0000256" key="5">
    <source>
        <dbReference type="ARBA" id="ARBA00022528"/>
    </source>
</evidence>
<accession>A0A836CFF8</accession>
<feature type="binding site" evidence="9">
    <location>
        <position position="54"/>
    </location>
    <ligand>
        <name>chlorophyll a</name>
        <dbReference type="ChEBI" id="CHEBI:58416"/>
        <label>1</label>
    </ligand>
</feature>
<dbReference type="AlphaFoldDB" id="A0A836CFF8"/>
<dbReference type="InterPro" id="IPR001344">
    <property type="entry name" value="Chloro_AB-bd_pln"/>
</dbReference>
<evidence type="ECO:0000256" key="1">
    <source>
        <dbReference type="ARBA" id="ARBA00004022"/>
    </source>
</evidence>
<keyword evidence="9" id="KW-0157">Chromophore</keyword>
<feature type="chain" id="PRO_5032406613" evidence="10">
    <location>
        <begin position="19"/>
        <end position="218"/>
    </location>
</feature>
<feature type="binding site" evidence="9">
    <location>
        <position position="78"/>
    </location>
    <ligand>
        <name>chlorophyll a</name>
        <dbReference type="ChEBI" id="CHEBI:58416"/>
        <label>1</label>
    </ligand>
</feature>
<dbReference type="GO" id="GO:0009765">
    <property type="term" value="P:photosynthesis, light harvesting"/>
    <property type="evidence" value="ECO:0007669"/>
    <property type="project" value="InterPro"/>
</dbReference>
<dbReference type="GO" id="GO:0009507">
    <property type="term" value="C:chloroplast"/>
    <property type="evidence" value="ECO:0007669"/>
    <property type="project" value="UniProtKB-SubCell"/>
</dbReference>
<proteinExistence type="inferred from homology"/>